<sequence length="314" mass="35131">MGCDGGTIPKRCELVREKKKPEKVDKEIELNAKWFHCAISQQELCEPIVCCELGKLYRKESVLEYLLDKSKATTDTAKHIRSLKDIKQLVLTKKIRKVPKDFKNNGHAANTYHDFQASDYICPISGLEMNGRYRFCFSWKCGCVFSERGLKEVPSASCHNCGTPFAEEDLIIINGSEDDVTKLQGGMLERRQKAKEEKKSKKSKRANGEALDTATKDSKKSKIDTSSSVSQTTSSTLRSESNMKPPKSKTKSSSTITKAESSSNGDKTLAYSKYKSVAANPEASKVFKSLFSSSHKEKPGQAKPHWVTYQSYHC</sequence>
<dbReference type="Proteomes" id="UP001152795">
    <property type="component" value="Unassembled WGS sequence"/>
</dbReference>
<dbReference type="CDD" id="cd16653">
    <property type="entry name" value="RING-like_Rtf2"/>
    <property type="match status" value="1"/>
</dbReference>
<evidence type="ECO:0000256" key="2">
    <source>
        <dbReference type="ARBA" id="ARBA00015157"/>
    </source>
</evidence>
<feature type="compositionally biased region" description="Basic and acidic residues" evidence="4">
    <location>
        <begin position="189"/>
        <end position="199"/>
    </location>
</feature>
<comment type="similarity">
    <text evidence="1">Belongs to the rtf2 family.</text>
</comment>
<feature type="region of interest" description="Disordered" evidence="4">
    <location>
        <begin position="292"/>
        <end position="314"/>
    </location>
</feature>
<evidence type="ECO:0000256" key="3">
    <source>
        <dbReference type="ARBA" id="ARBA00030367"/>
    </source>
</evidence>
<dbReference type="InterPro" id="IPR027799">
    <property type="entry name" value="Rtf2_RING-finger"/>
</dbReference>
<feature type="region of interest" description="Disordered" evidence="4">
    <location>
        <begin position="189"/>
        <end position="269"/>
    </location>
</feature>
<dbReference type="AlphaFoldDB" id="A0A6S7HXF0"/>
<comment type="caution">
    <text evidence="5">The sequence shown here is derived from an EMBL/GenBank/DDBJ whole genome shotgun (WGS) entry which is preliminary data.</text>
</comment>
<protein>
    <recommendedName>
        <fullName evidence="2">Replication termination factor 2</fullName>
    </recommendedName>
    <alternativeName>
        <fullName evidence="3">Replication termination factor 2 domain-containing protein 1</fullName>
    </alternativeName>
</protein>
<dbReference type="GO" id="GO:0005634">
    <property type="term" value="C:nucleus"/>
    <property type="evidence" value="ECO:0007669"/>
    <property type="project" value="TreeGrafter"/>
</dbReference>
<keyword evidence="6" id="KW-1185">Reference proteome</keyword>
<dbReference type="InterPro" id="IPR006735">
    <property type="entry name" value="Rtf2"/>
</dbReference>
<evidence type="ECO:0000313" key="5">
    <source>
        <dbReference type="EMBL" id="CAB4008733.1"/>
    </source>
</evidence>
<proteinExistence type="inferred from homology"/>
<dbReference type="GO" id="GO:0006274">
    <property type="term" value="P:DNA replication termination"/>
    <property type="evidence" value="ECO:0007669"/>
    <property type="project" value="TreeGrafter"/>
</dbReference>
<reference evidence="5" key="1">
    <citation type="submission" date="2020-04" db="EMBL/GenBank/DDBJ databases">
        <authorList>
            <person name="Alioto T."/>
            <person name="Alioto T."/>
            <person name="Gomez Garrido J."/>
        </authorList>
    </citation>
    <scope>NUCLEOTIDE SEQUENCE</scope>
    <source>
        <strain evidence="5">A484AB</strain>
    </source>
</reference>
<feature type="compositionally biased region" description="Basic and acidic residues" evidence="4">
    <location>
        <begin position="214"/>
        <end position="223"/>
    </location>
</feature>
<evidence type="ECO:0000256" key="1">
    <source>
        <dbReference type="ARBA" id="ARBA00009885"/>
    </source>
</evidence>
<organism evidence="5 6">
    <name type="scientific">Paramuricea clavata</name>
    <name type="common">Red gorgonian</name>
    <name type="synonym">Violescent sea-whip</name>
    <dbReference type="NCBI Taxonomy" id="317549"/>
    <lineage>
        <taxon>Eukaryota</taxon>
        <taxon>Metazoa</taxon>
        <taxon>Cnidaria</taxon>
        <taxon>Anthozoa</taxon>
        <taxon>Octocorallia</taxon>
        <taxon>Malacalcyonacea</taxon>
        <taxon>Plexauridae</taxon>
        <taxon>Paramuricea</taxon>
    </lineage>
</organism>
<feature type="compositionally biased region" description="Low complexity" evidence="4">
    <location>
        <begin position="251"/>
        <end position="263"/>
    </location>
</feature>
<name>A0A6S7HXF0_PARCT</name>
<dbReference type="EMBL" id="CACRXK020006213">
    <property type="protein sequence ID" value="CAB4008733.1"/>
    <property type="molecule type" value="Genomic_DNA"/>
</dbReference>
<feature type="compositionally biased region" description="Low complexity" evidence="4">
    <location>
        <begin position="224"/>
        <end position="239"/>
    </location>
</feature>
<gene>
    <name evidence="5" type="ORF">PACLA_8A046861</name>
</gene>
<dbReference type="Pfam" id="PF04641">
    <property type="entry name" value="Rtf2"/>
    <property type="match status" value="1"/>
</dbReference>
<accession>A0A6S7HXF0</accession>
<evidence type="ECO:0000256" key="4">
    <source>
        <dbReference type="SAM" id="MobiDB-lite"/>
    </source>
</evidence>
<dbReference type="PANTHER" id="PTHR12775">
    <property type="entry name" value="PROTEIN C20ORF43 HOMOLOG"/>
    <property type="match status" value="1"/>
</dbReference>
<evidence type="ECO:0000313" key="6">
    <source>
        <dbReference type="Proteomes" id="UP001152795"/>
    </source>
</evidence>
<dbReference type="OrthoDB" id="247013at2759"/>
<dbReference type="PANTHER" id="PTHR12775:SF0">
    <property type="entry name" value="REPLICATION TERMINATION FACTOR 2"/>
    <property type="match status" value="1"/>
</dbReference>